<dbReference type="GeneID" id="24164333"/>
<name>A0A0D8JSC4_COCIM</name>
<reference evidence="3" key="1">
    <citation type="journal article" date="2009" name="Genome Res.">
        <title>Comparative genomic analyses of the human fungal pathogens Coccidioides and their relatives.</title>
        <authorList>
            <person name="Sharpton T.J."/>
            <person name="Stajich J.E."/>
            <person name="Rounsley S.D."/>
            <person name="Gardner M.J."/>
            <person name="Wortman J.R."/>
            <person name="Jordar V.S."/>
            <person name="Maiti R."/>
            <person name="Kodira C.D."/>
            <person name="Neafsey D.E."/>
            <person name="Zeng Q."/>
            <person name="Hung C.-Y."/>
            <person name="McMahan C."/>
            <person name="Muszewska A."/>
            <person name="Grynberg M."/>
            <person name="Mandel M.A."/>
            <person name="Kellner E.M."/>
            <person name="Barker B.M."/>
            <person name="Galgiani J.N."/>
            <person name="Orbach M.J."/>
            <person name="Kirkland T.N."/>
            <person name="Cole G.T."/>
            <person name="Henn M.R."/>
            <person name="Birren B.W."/>
            <person name="Taylor J.W."/>
        </authorList>
    </citation>
    <scope>NUCLEOTIDE SEQUENCE [LARGE SCALE GENOMIC DNA]</scope>
    <source>
        <strain evidence="3">RS</strain>
    </source>
</reference>
<evidence type="ECO:0000256" key="1">
    <source>
        <dbReference type="SAM" id="MobiDB-lite"/>
    </source>
</evidence>
<sequence length="482" mass="53710">MADVGGCRVMGGKKKMKRWKSEAARGDARQSVEGAGKWAVFPVVTAFVTWLHYTLSPVGTGGVPRSGLARTRMGARCHVGRTELHRGDLVRESFRESSSRSMPFRLLDESQASRIPENSHNQPRESDLFRPKNNHQLCESVNKTAAIKRSGLVKARWFVSNLPLAKTLVGRWLIRSSPIDTQKETISATCKSPCPAVSALKQRSLGLLFTPLLEWFFNYRSSTGYSAKGKRKGKKKNKAKGKGQKALFVFKSFDGCEYSVLFLHTESGVTLHPACRNSQQRRSRHIIAGTRKELQKRGMDPVHHLSKWDTSKGACNRLLLVFLDPLLMEHTYIIQPIPLKKFYLYQSAKPWNIPFLFGGSVYRSRGAAQAFDSPTIDAGCWKVLILASPGGPKLCESAQPQKIRDGQEDPPSTDNLSMSLRVPKVGENKVSQNNNFVLMIRWLTTSTTSKMVGNAVGSVLRLGRARRAIALLVSMDSKTRCH</sequence>
<dbReference type="VEuPathDB" id="FungiDB:CIMG_12706"/>
<accession>A0A0D8JSC4</accession>
<dbReference type="RefSeq" id="XP_004445688.1">
    <property type="nucleotide sequence ID" value="XM_004445631.1"/>
</dbReference>
<keyword evidence="3" id="KW-1185">Reference proteome</keyword>
<feature type="compositionally biased region" description="Polar residues" evidence="1">
    <location>
        <begin position="110"/>
        <end position="121"/>
    </location>
</feature>
<feature type="region of interest" description="Disordered" evidence="1">
    <location>
        <begin position="108"/>
        <end position="130"/>
    </location>
</feature>
<proteinExistence type="predicted"/>
<dbReference type="InParanoid" id="A0A0D8JSC4"/>
<feature type="region of interest" description="Disordered" evidence="1">
    <location>
        <begin position="396"/>
        <end position="416"/>
    </location>
</feature>
<evidence type="ECO:0000313" key="3">
    <source>
        <dbReference type="Proteomes" id="UP000001261"/>
    </source>
</evidence>
<reference evidence="3" key="2">
    <citation type="journal article" date="2010" name="Genome Res.">
        <title>Population genomic sequencing of Coccidioides fungi reveals recent hybridization and transposon control.</title>
        <authorList>
            <person name="Neafsey D.E."/>
            <person name="Barker B.M."/>
            <person name="Sharpton T.J."/>
            <person name="Stajich J.E."/>
            <person name="Park D.J."/>
            <person name="Whiston E."/>
            <person name="Hung C.-Y."/>
            <person name="McMahan C."/>
            <person name="White J."/>
            <person name="Sykes S."/>
            <person name="Heiman D."/>
            <person name="Young S."/>
            <person name="Zeng Q."/>
            <person name="Abouelleil A."/>
            <person name="Aftuck L."/>
            <person name="Bessette D."/>
            <person name="Brown A."/>
            <person name="FitzGerald M."/>
            <person name="Lui A."/>
            <person name="Macdonald J.P."/>
            <person name="Priest M."/>
            <person name="Orbach M.J."/>
            <person name="Galgiani J.N."/>
            <person name="Kirkland T.N."/>
            <person name="Cole G.T."/>
            <person name="Birren B.W."/>
            <person name="Henn M.R."/>
            <person name="Taylor J.W."/>
            <person name="Rounsley S.D."/>
        </authorList>
    </citation>
    <scope>GENOME REANNOTATION</scope>
    <source>
        <strain evidence="3">RS</strain>
    </source>
</reference>
<evidence type="ECO:0000313" key="2">
    <source>
        <dbReference type="EMBL" id="KJF60044.1"/>
    </source>
</evidence>
<dbReference type="Proteomes" id="UP000001261">
    <property type="component" value="Unassembled WGS sequence"/>
</dbReference>
<protein>
    <submittedName>
        <fullName evidence="2">Uncharacterized protein</fullName>
    </submittedName>
</protein>
<dbReference type="KEGG" id="cim:CIMG_12706"/>
<dbReference type="EMBL" id="GG704911">
    <property type="protein sequence ID" value="KJF60044.1"/>
    <property type="molecule type" value="Genomic_DNA"/>
</dbReference>
<gene>
    <name evidence="2" type="ORF">CIMG_12706</name>
</gene>
<dbReference type="AlphaFoldDB" id="A0A0D8JSC4"/>
<organism evidence="2 3">
    <name type="scientific">Coccidioides immitis (strain RS)</name>
    <name type="common">Valley fever fungus</name>
    <dbReference type="NCBI Taxonomy" id="246410"/>
    <lineage>
        <taxon>Eukaryota</taxon>
        <taxon>Fungi</taxon>
        <taxon>Dikarya</taxon>
        <taxon>Ascomycota</taxon>
        <taxon>Pezizomycotina</taxon>
        <taxon>Eurotiomycetes</taxon>
        <taxon>Eurotiomycetidae</taxon>
        <taxon>Onygenales</taxon>
        <taxon>Onygenaceae</taxon>
        <taxon>Coccidioides</taxon>
    </lineage>
</organism>